<dbReference type="Proteomes" id="UP000636800">
    <property type="component" value="Chromosome 11"/>
</dbReference>
<feature type="region of interest" description="Disordered" evidence="1">
    <location>
        <begin position="1"/>
        <end position="78"/>
    </location>
</feature>
<feature type="compositionally biased region" description="Gly residues" evidence="1">
    <location>
        <begin position="69"/>
        <end position="78"/>
    </location>
</feature>
<evidence type="ECO:0000313" key="3">
    <source>
        <dbReference type="Proteomes" id="UP000636800"/>
    </source>
</evidence>
<organism evidence="2 3">
    <name type="scientific">Vanilla planifolia</name>
    <name type="common">Vanilla</name>
    <dbReference type="NCBI Taxonomy" id="51239"/>
    <lineage>
        <taxon>Eukaryota</taxon>
        <taxon>Viridiplantae</taxon>
        <taxon>Streptophyta</taxon>
        <taxon>Embryophyta</taxon>
        <taxon>Tracheophyta</taxon>
        <taxon>Spermatophyta</taxon>
        <taxon>Magnoliopsida</taxon>
        <taxon>Liliopsida</taxon>
        <taxon>Asparagales</taxon>
        <taxon>Orchidaceae</taxon>
        <taxon>Vanilloideae</taxon>
        <taxon>Vanilleae</taxon>
        <taxon>Vanilla</taxon>
    </lineage>
</organism>
<dbReference type="AlphaFoldDB" id="A0A835PZN7"/>
<proteinExistence type="predicted"/>
<feature type="compositionally biased region" description="Basic and acidic residues" evidence="1">
    <location>
        <begin position="52"/>
        <end position="68"/>
    </location>
</feature>
<comment type="caution">
    <text evidence="2">The sequence shown here is derived from an EMBL/GenBank/DDBJ whole genome shotgun (WGS) entry which is preliminary data.</text>
</comment>
<gene>
    <name evidence="2" type="ORF">HPP92_021728</name>
</gene>
<keyword evidence="3" id="KW-1185">Reference proteome</keyword>
<reference evidence="2 3" key="1">
    <citation type="journal article" date="2020" name="Nat. Food">
        <title>A phased Vanilla planifolia genome enables genetic improvement of flavour and production.</title>
        <authorList>
            <person name="Hasing T."/>
            <person name="Tang H."/>
            <person name="Brym M."/>
            <person name="Khazi F."/>
            <person name="Huang T."/>
            <person name="Chambers A.H."/>
        </authorList>
    </citation>
    <scope>NUCLEOTIDE SEQUENCE [LARGE SCALE GENOMIC DNA]</scope>
    <source>
        <tissue evidence="2">Leaf</tissue>
    </source>
</reference>
<sequence>MDKRSGISGSKDSNWSHSSADWGRQQYSSQDRPSGLRRNAGPIRFQPGQSHQRQETVWRRTASGRRDGGQGVEGGTGHGVLRLSNRYRFCYAYGQAWLPLAPGVSSATEFESWRQRQPAGRAAKAAEAENLS</sequence>
<accession>A0A835PZN7</accession>
<dbReference type="EMBL" id="JADCNL010000011">
    <property type="protein sequence ID" value="KAG0461431.1"/>
    <property type="molecule type" value="Genomic_DNA"/>
</dbReference>
<name>A0A835PZN7_VANPL</name>
<feature type="compositionally biased region" description="Polar residues" evidence="1">
    <location>
        <begin position="7"/>
        <end position="32"/>
    </location>
</feature>
<evidence type="ECO:0000313" key="2">
    <source>
        <dbReference type="EMBL" id="KAG0461431.1"/>
    </source>
</evidence>
<feature type="region of interest" description="Disordered" evidence="1">
    <location>
        <begin position="108"/>
        <end position="132"/>
    </location>
</feature>
<protein>
    <submittedName>
        <fullName evidence="2">Uncharacterized protein</fullName>
    </submittedName>
</protein>
<evidence type="ECO:0000256" key="1">
    <source>
        <dbReference type="SAM" id="MobiDB-lite"/>
    </source>
</evidence>